<comment type="caution">
    <text evidence="2">The sequence shown here is derived from an EMBL/GenBank/DDBJ whole genome shotgun (WGS) entry which is preliminary data.</text>
</comment>
<dbReference type="InterPro" id="IPR041633">
    <property type="entry name" value="Polbeta"/>
</dbReference>
<organism evidence="2 3">
    <name type="scientific">Geomesophilobacter sediminis</name>
    <dbReference type="NCBI Taxonomy" id="2798584"/>
    <lineage>
        <taxon>Bacteria</taxon>
        <taxon>Pseudomonadati</taxon>
        <taxon>Thermodesulfobacteriota</taxon>
        <taxon>Desulfuromonadia</taxon>
        <taxon>Geobacterales</taxon>
        <taxon>Geobacteraceae</taxon>
        <taxon>Geomesophilobacter</taxon>
    </lineage>
</organism>
<reference evidence="2" key="1">
    <citation type="submission" date="2020-12" db="EMBL/GenBank/DDBJ databases">
        <title>Geomonas sp. Red875, isolated from river sediment.</title>
        <authorList>
            <person name="Xu Z."/>
            <person name="Zhang Z."/>
            <person name="Masuda Y."/>
            <person name="Itoh H."/>
            <person name="Senoo K."/>
        </authorList>
    </citation>
    <scope>NUCLEOTIDE SEQUENCE</scope>
    <source>
        <strain evidence="2">Red875</strain>
    </source>
</reference>
<gene>
    <name evidence="2" type="ORF">JFN93_19310</name>
</gene>
<dbReference type="AlphaFoldDB" id="A0A8J7M1P7"/>
<accession>A0A8J7M1P7</accession>
<dbReference type="InterPro" id="IPR043519">
    <property type="entry name" value="NT_sf"/>
</dbReference>
<dbReference type="Gene3D" id="3.30.460.10">
    <property type="entry name" value="Beta Polymerase, domain 2"/>
    <property type="match status" value="1"/>
</dbReference>
<keyword evidence="3" id="KW-1185">Reference proteome</keyword>
<dbReference type="SUPFAM" id="SSF81301">
    <property type="entry name" value="Nucleotidyltransferase"/>
    <property type="match status" value="1"/>
</dbReference>
<evidence type="ECO:0000259" key="1">
    <source>
        <dbReference type="Pfam" id="PF18765"/>
    </source>
</evidence>
<protein>
    <submittedName>
        <fullName evidence="2">Nucleotidyltransferase domain-containing protein</fullName>
    </submittedName>
</protein>
<sequence>MNVEPLDPHALQLVRGVLARHAEVTGAIVFGSRAKGTARDASDVDLALEGIDDQLTAEAIASELDELPLPYLFDVKALSAIRHRALLEHIERVGVRIYG</sequence>
<dbReference type="Proteomes" id="UP000636888">
    <property type="component" value="Unassembled WGS sequence"/>
</dbReference>
<evidence type="ECO:0000313" key="2">
    <source>
        <dbReference type="EMBL" id="MBJ6726864.1"/>
    </source>
</evidence>
<dbReference type="Pfam" id="PF18765">
    <property type="entry name" value="Polbeta"/>
    <property type="match status" value="1"/>
</dbReference>
<dbReference type="CDD" id="cd05403">
    <property type="entry name" value="NT_KNTase_like"/>
    <property type="match status" value="1"/>
</dbReference>
<proteinExistence type="predicted"/>
<name>A0A8J7M1P7_9BACT</name>
<evidence type="ECO:0000313" key="3">
    <source>
        <dbReference type="Proteomes" id="UP000636888"/>
    </source>
</evidence>
<dbReference type="EMBL" id="JAEMHM010000018">
    <property type="protein sequence ID" value="MBJ6726864.1"/>
    <property type="molecule type" value="Genomic_DNA"/>
</dbReference>
<feature type="domain" description="Polymerase beta nucleotidyltransferase" evidence="1">
    <location>
        <begin position="17"/>
        <end position="98"/>
    </location>
</feature>
<dbReference type="RefSeq" id="WP_199385781.1">
    <property type="nucleotide sequence ID" value="NZ_JAEMHM010000018.1"/>
</dbReference>